<evidence type="ECO:0000313" key="1">
    <source>
        <dbReference type="EMBL" id="PIR96750.1"/>
    </source>
</evidence>
<gene>
    <name evidence="1" type="ORF">COT91_04975</name>
</gene>
<sequence length="156" mass="17568">MKKELVVSLILVGLVLFALGLQPYLFNAEESKQSTREEIVTGASDYPSLAVELSEMINNISPTPALGELGWMAQRISFIKDGSRAYIEYTDARIALRLLLEYYNQDGELKATVLATFIPTEFGGWELQYGKDRDQGKNLSHFVFDGDSNQWIPEIK</sequence>
<dbReference type="Proteomes" id="UP000230557">
    <property type="component" value="Unassembled WGS sequence"/>
</dbReference>
<comment type="caution">
    <text evidence="1">The sequence shown here is derived from an EMBL/GenBank/DDBJ whole genome shotgun (WGS) entry which is preliminary data.</text>
</comment>
<dbReference type="AlphaFoldDB" id="A0A2H0VEP9"/>
<proteinExistence type="predicted"/>
<accession>A0A2H0VEP9</accession>
<name>A0A2H0VEP9_9BACT</name>
<protein>
    <submittedName>
        <fullName evidence="1">Uncharacterized protein</fullName>
    </submittedName>
</protein>
<dbReference type="EMBL" id="PFAJ01000064">
    <property type="protein sequence ID" value="PIR96750.1"/>
    <property type="molecule type" value="Genomic_DNA"/>
</dbReference>
<evidence type="ECO:0000313" key="2">
    <source>
        <dbReference type="Proteomes" id="UP000230557"/>
    </source>
</evidence>
<organism evidence="1 2">
    <name type="scientific">Candidatus Doudnabacteria bacterium CG10_big_fil_rev_8_21_14_0_10_41_10</name>
    <dbReference type="NCBI Taxonomy" id="1974551"/>
    <lineage>
        <taxon>Bacteria</taxon>
        <taxon>Candidatus Doudnaibacteriota</taxon>
    </lineage>
</organism>
<reference evidence="2" key="1">
    <citation type="submission" date="2017-09" db="EMBL/GenBank/DDBJ databases">
        <title>Depth-based differentiation of microbial function through sediment-hosted aquifers and enrichment of novel symbionts in the deep terrestrial subsurface.</title>
        <authorList>
            <person name="Probst A.J."/>
            <person name="Ladd B."/>
            <person name="Jarett J.K."/>
            <person name="Geller-Mcgrath D.E."/>
            <person name="Sieber C.M.K."/>
            <person name="Emerson J.B."/>
            <person name="Anantharaman K."/>
            <person name="Thomas B.C."/>
            <person name="Malmstrom R."/>
            <person name="Stieglmeier M."/>
            <person name="Klingl A."/>
            <person name="Woyke T."/>
            <person name="Ryan C.M."/>
            <person name="Banfield J.F."/>
        </authorList>
    </citation>
    <scope>NUCLEOTIDE SEQUENCE [LARGE SCALE GENOMIC DNA]</scope>
</reference>